<dbReference type="Pfam" id="PF00096">
    <property type="entry name" value="zf-C2H2"/>
    <property type="match status" value="1"/>
</dbReference>
<keyword evidence="7" id="KW-1185">Reference proteome</keyword>
<evidence type="ECO:0000259" key="5">
    <source>
        <dbReference type="PROSITE" id="PS50157"/>
    </source>
</evidence>
<dbReference type="AlphaFoldDB" id="A0A8S3Z6U0"/>
<dbReference type="Proteomes" id="UP000678393">
    <property type="component" value="Unassembled WGS sequence"/>
</dbReference>
<dbReference type="SUPFAM" id="SSF57667">
    <property type="entry name" value="beta-beta-alpha zinc fingers"/>
    <property type="match status" value="1"/>
</dbReference>
<dbReference type="InterPro" id="IPR046341">
    <property type="entry name" value="SET_dom_sf"/>
</dbReference>
<sequence>MGVITVKDIDYGQIFGPFPTHLSAIDPAYLIGMLTRDKAPEGVILKVDVDDTGEGMKTADWLPRVSAARNEQEQNMEAYLKYGRVYYRTLRIVKGGEQLLVWYSKDLTQMLGLPELPTSCMQDDQQYRCPHCSEMFDFPFPLRAHLKFQCSFTSGVDLARIISKESDTLSYHSVYFHGKTSGEEFKDAFQGKSQYMLNLMTNNTKPKVSSKRQSNIDDTGKIPIKKYLTDNMKSRKVSSLSHSIDGLVGKRASQCHFENGLESLSDSGSAFRKVEKPHNISSIDHISSGTSLPSFPTISNTVSSSLRASSPQTVLPTCLSSALPDLRSFVTSGAHIPLLVSSLKDQPSVLSFSSQPCSSLNPRTSRETSIAHSNPSLPVTSRMGIYMPQIPLMSPPPSFSLHSSSLIPAAGSSARRLQVRHSAYADQIPPGLLEMCRATIPTVGPLTESFAANIRNNDTIAKQALFADRHISSLAFLKSSNPMVEKLLQCTNPTLLTSPVNALNLSQNWCAKCNATFRMTSDLVYHMRSHHKRDFDPIKRKREEKLKCGICNETFRERHHLTRHMSSHA</sequence>
<dbReference type="Pfam" id="PF21549">
    <property type="entry name" value="PRDM2_PR"/>
    <property type="match status" value="1"/>
</dbReference>
<comment type="subcellular location">
    <subcellularLocation>
        <location evidence="1">Nucleus</location>
    </subcellularLocation>
</comment>
<dbReference type="SMART" id="SM00355">
    <property type="entry name" value="ZnF_C2H2"/>
    <property type="match status" value="3"/>
</dbReference>
<dbReference type="PROSITE" id="PS50157">
    <property type="entry name" value="ZINC_FINGER_C2H2_2"/>
    <property type="match status" value="2"/>
</dbReference>
<evidence type="ECO:0000256" key="2">
    <source>
        <dbReference type="ARBA" id="ARBA00023242"/>
    </source>
</evidence>
<dbReference type="InterPro" id="IPR013087">
    <property type="entry name" value="Znf_C2H2_type"/>
</dbReference>
<feature type="domain" description="C2H2-type" evidence="5">
    <location>
        <begin position="508"/>
        <end position="530"/>
    </location>
</feature>
<keyword evidence="2" id="KW-0539">Nucleus</keyword>
<name>A0A8S3Z6U0_9EUPU</name>
<evidence type="ECO:0000313" key="7">
    <source>
        <dbReference type="Proteomes" id="UP000678393"/>
    </source>
</evidence>
<organism evidence="6 7">
    <name type="scientific">Candidula unifasciata</name>
    <dbReference type="NCBI Taxonomy" id="100452"/>
    <lineage>
        <taxon>Eukaryota</taxon>
        <taxon>Metazoa</taxon>
        <taxon>Spiralia</taxon>
        <taxon>Lophotrochozoa</taxon>
        <taxon>Mollusca</taxon>
        <taxon>Gastropoda</taxon>
        <taxon>Heterobranchia</taxon>
        <taxon>Euthyneura</taxon>
        <taxon>Panpulmonata</taxon>
        <taxon>Eupulmonata</taxon>
        <taxon>Stylommatophora</taxon>
        <taxon>Helicina</taxon>
        <taxon>Helicoidea</taxon>
        <taxon>Geomitridae</taxon>
        <taxon>Candidula</taxon>
    </lineage>
</organism>
<reference evidence="6" key="1">
    <citation type="submission" date="2021-04" db="EMBL/GenBank/DDBJ databases">
        <authorList>
            <consortium name="Molecular Ecology Group"/>
        </authorList>
    </citation>
    <scope>NUCLEOTIDE SEQUENCE</scope>
</reference>
<feature type="domain" description="C2H2-type" evidence="5">
    <location>
        <begin position="546"/>
        <end position="569"/>
    </location>
</feature>
<dbReference type="InterPro" id="IPR001214">
    <property type="entry name" value="SET_dom"/>
</dbReference>
<comment type="caution">
    <text evidence="6">The sequence shown here is derived from an EMBL/GenBank/DDBJ whole genome shotgun (WGS) entry which is preliminary data.</text>
</comment>
<gene>
    <name evidence="6" type="ORF">CUNI_LOCUS10477</name>
</gene>
<accession>A0A8S3Z6U0</accession>
<keyword evidence="3" id="KW-0863">Zinc-finger</keyword>
<dbReference type="Gene3D" id="2.170.270.10">
    <property type="entry name" value="SET domain"/>
    <property type="match status" value="1"/>
</dbReference>
<dbReference type="OrthoDB" id="5814089at2759"/>
<dbReference type="GO" id="GO:0006355">
    <property type="term" value="P:regulation of DNA-templated transcription"/>
    <property type="evidence" value="ECO:0007669"/>
    <property type="project" value="TreeGrafter"/>
</dbReference>
<proteinExistence type="predicted"/>
<keyword evidence="3" id="KW-0862">Zinc</keyword>
<evidence type="ECO:0000256" key="4">
    <source>
        <dbReference type="SAM" id="MobiDB-lite"/>
    </source>
</evidence>
<dbReference type="GO" id="GO:0008270">
    <property type="term" value="F:zinc ion binding"/>
    <property type="evidence" value="ECO:0007669"/>
    <property type="project" value="UniProtKB-KW"/>
</dbReference>
<protein>
    <recommendedName>
        <fullName evidence="5">C2H2-type domain-containing protein</fullName>
    </recommendedName>
</protein>
<dbReference type="PANTHER" id="PTHR16516">
    <property type="entry name" value="AGAP007109-PA"/>
    <property type="match status" value="1"/>
</dbReference>
<keyword evidence="3" id="KW-0479">Metal-binding</keyword>
<evidence type="ECO:0000256" key="1">
    <source>
        <dbReference type="ARBA" id="ARBA00004123"/>
    </source>
</evidence>
<dbReference type="GO" id="GO:0005634">
    <property type="term" value="C:nucleus"/>
    <property type="evidence" value="ECO:0007669"/>
    <property type="project" value="UniProtKB-SubCell"/>
</dbReference>
<dbReference type="InterPro" id="IPR052296">
    <property type="entry name" value="TR-Histone_Methyltrans"/>
</dbReference>
<feature type="region of interest" description="Disordered" evidence="4">
    <location>
        <begin position="354"/>
        <end position="374"/>
    </location>
</feature>
<dbReference type="InterPro" id="IPR036236">
    <property type="entry name" value="Znf_C2H2_sf"/>
</dbReference>
<dbReference type="PANTHER" id="PTHR16516:SF4">
    <property type="entry name" value="C2H2-TYPE DOMAIN-CONTAINING PROTEIN"/>
    <property type="match status" value="1"/>
</dbReference>
<evidence type="ECO:0000256" key="3">
    <source>
        <dbReference type="PROSITE-ProRule" id="PRU00042"/>
    </source>
</evidence>
<dbReference type="PROSITE" id="PS00028">
    <property type="entry name" value="ZINC_FINGER_C2H2_1"/>
    <property type="match status" value="1"/>
</dbReference>
<dbReference type="Gene3D" id="3.30.160.60">
    <property type="entry name" value="Classic Zinc Finger"/>
    <property type="match status" value="1"/>
</dbReference>
<dbReference type="EMBL" id="CAJHNH020001910">
    <property type="protein sequence ID" value="CAG5124919.1"/>
    <property type="molecule type" value="Genomic_DNA"/>
</dbReference>
<evidence type="ECO:0000313" key="6">
    <source>
        <dbReference type="EMBL" id="CAG5124919.1"/>
    </source>
</evidence>